<protein>
    <recommendedName>
        <fullName evidence="2">Anti-sigma factor antagonist</fullName>
    </recommendedName>
</protein>
<proteinExistence type="inferred from homology"/>
<dbReference type="RefSeq" id="WP_080063221.1">
    <property type="nucleotide sequence ID" value="NZ_MZGX01000004.1"/>
</dbReference>
<dbReference type="AlphaFoldDB" id="A0A1V4SNB5"/>
<dbReference type="SUPFAM" id="SSF52091">
    <property type="entry name" value="SpoIIaa-like"/>
    <property type="match status" value="1"/>
</dbReference>
<evidence type="ECO:0000313" key="5">
    <source>
        <dbReference type="Proteomes" id="UP000191554"/>
    </source>
</evidence>
<feature type="domain" description="STAS" evidence="3">
    <location>
        <begin position="21"/>
        <end position="105"/>
    </location>
</feature>
<accession>A0A1V4SNB5</accession>
<evidence type="ECO:0000313" key="4">
    <source>
        <dbReference type="EMBL" id="OPX45379.1"/>
    </source>
</evidence>
<dbReference type="PANTHER" id="PTHR33495:SF2">
    <property type="entry name" value="ANTI-SIGMA FACTOR ANTAGONIST TM_1081-RELATED"/>
    <property type="match status" value="1"/>
</dbReference>
<comment type="caution">
    <text evidence="4">The sequence shown here is derived from an EMBL/GenBank/DDBJ whole genome shotgun (WGS) entry which is preliminary data.</text>
</comment>
<dbReference type="CDD" id="cd07043">
    <property type="entry name" value="STAS_anti-anti-sigma_factors"/>
    <property type="match status" value="1"/>
</dbReference>
<evidence type="ECO:0000259" key="3">
    <source>
        <dbReference type="PROSITE" id="PS50801"/>
    </source>
</evidence>
<dbReference type="NCBIfam" id="TIGR00377">
    <property type="entry name" value="ant_ant_sig"/>
    <property type="match status" value="1"/>
</dbReference>
<dbReference type="Pfam" id="PF01740">
    <property type="entry name" value="STAS"/>
    <property type="match status" value="1"/>
</dbReference>
<dbReference type="STRING" id="48256.CLHUN_07490"/>
<name>A0A1V4SNB5_RUMHU</name>
<comment type="similarity">
    <text evidence="1 2">Belongs to the anti-sigma-factor antagonist family.</text>
</comment>
<dbReference type="PROSITE" id="PS50801">
    <property type="entry name" value="STAS"/>
    <property type="match status" value="1"/>
</dbReference>
<dbReference type="PANTHER" id="PTHR33495">
    <property type="entry name" value="ANTI-SIGMA FACTOR ANTAGONIST TM_1081-RELATED-RELATED"/>
    <property type="match status" value="1"/>
</dbReference>
<organism evidence="4 5">
    <name type="scientific">Ruminiclostridium hungatei</name>
    <name type="common">Clostridium hungatei</name>
    <dbReference type="NCBI Taxonomy" id="48256"/>
    <lineage>
        <taxon>Bacteria</taxon>
        <taxon>Bacillati</taxon>
        <taxon>Bacillota</taxon>
        <taxon>Clostridia</taxon>
        <taxon>Eubacteriales</taxon>
        <taxon>Oscillospiraceae</taxon>
        <taxon>Ruminiclostridium</taxon>
    </lineage>
</organism>
<keyword evidence="5" id="KW-1185">Reference proteome</keyword>
<dbReference type="InterPro" id="IPR002645">
    <property type="entry name" value="STAS_dom"/>
</dbReference>
<evidence type="ECO:0000256" key="2">
    <source>
        <dbReference type="RuleBase" id="RU003749"/>
    </source>
</evidence>
<sequence length="105" mass="11956">MESSEFRITKELDGDRTSIILSGEIDIYTSQTFKNELNEVINTSKGDIYIDCKELSYIDSTGLGILVGALKEIRKENNNIYICNLKDNIKKLFIITGLDKLFKID</sequence>
<dbReference type="EMBL" id="MZGX01000004">
    <property type="protein sequence ID" value="OPX45379.1"/>
    <property type="molecule type" value="Genomic_DNA"/>
</dbReference>
<dbReference type="GO" id="GO:0043856">
    <property type="term" value="F:anti-sigma factor antagonist activity"/>
    <property type="evidence" value="ECO:0007669"/>
    <property type="project" value="InterPro"/>
</dbReference>
<evidence type="ECO:0000256" key="1">
    <source>
        <dbReference type="ARBA" id="ARBA00009013"/>
    </source>
</evidence>
<dbReference type="Gene3D" id="3.30.750.24">
    <property type="entry name" value="STAS domain"/>
    <property type="match status" value="1"/>
</dbReference>
<dbReference type="InterPro" id="IPR036513">
    <property type="entry name" value="STAS_dom_sf"/>
</dbReference>
<dbReference type="InterPro" id="IPR003658">
    <property type="entry name" value="Anti-sigma_ant"/>
</dbReference>
<dbReference type="Proteomes" id="UP000191554">
    <property type="component" value="Unassembled WGS sequence"/>
</dbReference>
<reference evidence="4 5" key="1">
    <citation type="submission" date="2017-03" db="EMBL/GenBank/DDBJ databases">
        <title>Genome sequence of Clostridium hungatei DSM 14427.</title>
        <authorList>
            <person name="Poehlein A."/>
            <person name="Daniel R."/>
        </authorList>
    </citation>
    <scope>NUCLEOTIDE SEQUENCE [LARGE SCALE GENOMIC DNA]</scope>
    <source>
        <strain evidence="4 5">DSM 14427</strain>
    </source>
</reference>
<dbReference type="OrthoDB" id="9793697at2"/>
<gene>
    <name evidence="4" type="primary">rsbV</name>
    <name evidence="4" type="ORF">CLHUN_07490</name>
</gene>